<dbReference type="SUPFAM" id="SSF81606">
    <property type="entry name" value="PP2C-like"/>
    <property type="match status" value="1"/>
</dbReference>
<dbReference type="EMBL" id="CAUYUJ010014573">
    <property type="protein sequence ID" value="CAK0843366.1"/>
    <property type="molecule type" value="Genomic_DNA"/>
</dbReference>
<dbReference type="PROSITE" id="PS51746">
    <property type="entry name" value="PPM_2"/>
    <property type="match status" value="1"/>
</dbReference>
<dbReference type="Pfam" id="PF00481">
    <property type="entry name" value="PP2C"/>
    <property type="match status" value="1"/>
</dbReference>
<proteinExistence type="predicted"/>
<dbReference type="PANTHER" id="PTHR47992">
    <property type="entry name" value="PROTEIN PHOSPHATASE"/>
    <property type="match status" value="1"/>
</dbReference>
<feature type="non-terminal residue" evidence="2">
    <location>
        <position position="264"/>
    </location>
</feature>
<dbReference type="InterPro" id="IPR001932">
    <property type="entry name" value="PPM-type_phosphatase-like_dom"/>
</dbReference>
<dbReference type="InterPro" id="IPR015655">
    <property type="entry name" value="PP2C"/>
</dbReference>
<dbReference type="Proteomes" id="UP001189429">
    <property type="component" value="Unassembled WGS sequence"/>
</dbReference>
<comment type="caution">
    <text evidence="2">The sequence shown here is derived from an EMBL/GenBank/DDBJ whole genome shotgun (WGS) entry which is preliminary data.</text>
</comment>
<dbReference type="CDD" id="cd00143">
    <property type="entry name" value="PP2Cc"/>
    <property type="match status" value="1"/>
</dbReference>
<dbReference type="SMART" id="SM00332">
    <property type="entry name" value="PP2Cc"/>
    <property type="match status" value="1"/>
</dbReference>
<gene>
    <name evidence="2" type="ORF">PCOR1329_LOCUS37735</name>
</gene>
<protein>
    <recommendedName>
        <fullName evidence="1">PPM-type phosphatase domain-containing protein</fullName>
    </recommendedName>
</protein>
<keyword evidence="3" id="KW-1185">Reference proteome</keyword>
<feature type="domain" description="PPM-type phosphatase" evidence="1">
    <location>
        <begin position="1"/>
        <end position="248"/>
    </location>
</feature>
<name>A0ABN9TD03_9DINO</name>
<reference evidence="2" key="1">
    <citation type="submission" date="2023-10" db="EMBL/GenBank/DDBJ databases">
        <authorList>
            <person name="Chen Y."/>
            <person name="Shah S."/>
            <person name="Dougan E. K."/>
            <person name="Thang M."/>
            <person name="Chan C."/>
        </authorList>
    </citation>
    <scope>NUCLEOTIDE SEQUENCE [LARGE SCALE GENOMIC DNA]</scope>
</reference>
<evidence type="ECO:0000313" key="2">
    <source>
        <dbReference type="EMBL" id="CAK0843366.1"/>
    </source>
</evidence>
<organism evidence="2 3">
    <name type="scientific">Prorocentrum cordatum</name>
    <dbReference type="NCBI Taxonomy" id="2364126"/>
    <lineage>
        <taxon>Eukaryota</taxon>
        <taxon>Sar</taxon>
        <taxon>Alveolata</taxon>
        <taxon>Dinophyceae</taxon>
        <taxon>Prorocentrales</taxon>
        <taxon>Prorocentraceae</taxon>
        <taxon>Prorocentrum</taxon>
    </lineage>
</organism>
<evidence type="ECO:0000259" key="1">
    <source>
        <dbReference type="PROSITE" id="PS51746"/>
    </source>
</evidence>
<accession>A0ABN9TD03</accession>
<dbReference type="InterPro" id="IPR036457">
    <property type="entry name" value="PPM-type-like_dom_sf"/>
</dbReference>
<dbReference type="Gene3D" id="3.60.40.10">
    <property type="entry name" value="PPM-type phosphatase domain"/>
    <property type="match status" value="1"/>
</dbReference>
<sequence>MLHTVLLEELAAQPGGLVAWPLAAPERREAAVARAFARLDEQLSWRQAAQNSGSTCVAAVTWPDAGEGQEEPGCQEAAGGSQSTSRRVLLANLGDSRGLVLRASVDSGMTELLGETTDHKPDEPGEWRRIVEANGIVTTGFGPARVDGDLALSRAFGDFRLKSRPALPPERQMVSMVPDVYEFRCCPGDVIVLACDGVFDVVSSSGVNDLVGKLLLRSEDPAAAARGVVLEALDLGSTDNVSCLIVQVLRENHMWSRRGGDGGA</sequence>
<evidence type="ECO:0000313" key="3">
    <source>
        <dbReference type="Proteomes" id="UP001189429"/>
    </source>
</evidence>